<sequence>MGFFDQHNALKQEIRITPNMETLEIQNLQQSFLLENLRINLCFVHRLDYSKLCLSNGNSLYRRH</sequence>
<evidence type="ECO:0000313" key="1">
    <source>
        <dbReference type="EMBL" id="KYB28549.1"/>
    </source>
</evidence>
<name>A0A139WKM1_TRICA</name>
<dbReference type="AlphaFoldDB" id="A0A139WKM1"/>
<evidence type="ECO:0000313" key="2">
    <source>
        <dbReference type="Proteomes" id="UP000007266"/>
    </source>
</evidence>
<protein>
    <submittedName>
        <fullName evidence="1">Uncharacterized protein</fullName>
    </submittedName>
</protein>
<keyword evidence="2" id="KW-1185">Reference proteome</keyword>
<dbReference type="EMBL" id="KQ971324">
    <property type="protein sequence ID" value="KYB28549.1"/>
    <property type="molecule type" value="Genomic_DNA"/>
</dbReference>
<organism evidence="1 2">
    <name type="scientific">Tribolium castaneum</name>
    <name type="common">Red flour beetle</name>
    <dbReference type="NCBI Taxonomy" id="7070"/>
    <lineage>
        <taxon>Eukaryota</taxon>
        <taxon>Metazoa</taxon>
        <taxon>Ecdysozoa</taxon>
        <taxon>Arthropoda</taxon>
        <taxon>Hexapoda</taxon>
        <taxon>Insecta</taxon>
        <taxon>Pterygota</taxon>
        <taxon>Neoptera</taxon>
        <taxon>Endopterygota</taxon>
        <taxon>Coleoptera</taxon>
        <taxon>Polyphaga</taxon>
        <taxon>Cucujiformia</taxon>
        <taxon>Tenebrionidae</taxon>
        <taxon>Tenebrionidae incertae sedis</taxon>
        <taxon>Tribolium</taxon>
    </lineage>
</organism>
<reference evidence="1 2" key="2">
    <citation type="journal article" date="2010" name="Nucleic Acids Res.">
        <title>BeetleBase in 2010: revisions to provide comprehensive genomic information for Tribolium castaneum.</title>
        <authorList>
            <person name="Kim H.S."/>
            <person name="Murphy T."/>
            <person name="Xia J."/>
            <person name="Caragea D."/>
            <person name="Park Y."/>
            <person name="Beeman R.W."/>
            <person name="Lorenzen M.D."/>
            <person name="Butcher S."/>
            <person name="Manak J.R."/>
            <person name="Brown S.J."/>
        </authorList>
    </citation>
    <scope>GENOME REANNOTATION</scope>
    <source>
        <strain evidence="1 2">Georgia GA2</strain>
    </source>
</reference>
<dbReference type="Proteomes" id="UP000007266">
    <property type="component" value="Linkage group 3"/>
</dbReference>
<dbReference type="InParanoid" id="A0A139WKM1"/>
<proteinExistence type="predicted"/>
<accession>A0A139WKM1</accession>
<gene>
    <name evidence="1" type="primary">AUGUSTUS-3.0.2_32524</name>
    <name evidence="1" type="ORF">TcasGA2_TC032524</name>
</gene>
<reference evidence="1 2" key="1">
    <citation type="journal article" date="2008" name="Nature">
        <title>The genome of the model beetle and pest Tribolium castaneum.</title>
        <authorList>
            <consortium name="Tribolium Genome Sequencing Consortium"/>
            <person name="Richards S."/>
            <person name="Gibbs R.A."/>
            <person name="Weinstock G.M."/>
            <person name="Brown S.J."/>
            <person name="Denell R."/>
            <person name="Beeman R.W."/>
            <person name="Gibbs R."/>
            <person name="Beeman R.W."/>
            <person name="Brown S.J."/>
            <person name="Bucher G."/>
            <person name="Friedrich M."/>
            <person name="Grimmelikhuijzen C.J."/>
            <person name="Klingler M."/>
            <person name="Lorenzen M."/>
            <person name="Richards S."/>
            <person name="Roth S."/>
            <person name="Schroder R."/>
            <person name="Tautz D."/>
            <person name="Zdobnov E.M."/>
            <person name="Muzny D."/>
            <person name="Gibbs R.A."/>
            <person name="Weinstock G.M."/>
            <person name="Attaway T."/>
            <person name="Bell S."/>
            <person name="Buhay C.J."/>
            <person name="Chandrabose M.N."/>
            <person name="Chavez D."/>
            <person name="Clerk-Blankenburg K.P."/>
            <person name="Cree A."/>
            <person name="Dao M."/>
            <person name="Davis C."/>
            <person name="Chacko J."/>
            <person name="Dinh H."/>
            <person name="Dugan-Rocha S."/>
            <person name="Fowler G."/>
            <person name="Garner T.T."/>
            <person name="Garnes J."/>
            <person name="Gnirke A."/>
            <person name="Hawes A."/>
            <person name="Hernandez J."/>
            <person name="Hines S."/>
            <person name="Holder M."/>
            <person name="Hume J."/>
            <person name="Jhangiani S.N."/>
            <person name="Joshi V."/>
            <person name="Khan Z.M."/>
            <person name="Jackson L."/>
            <person name="Kovar C."/>
            <person name="Kowis A."/>
            <person name="Lee S."/>
            <person name="Lewis L.R."/>
            <person name="Margolis J."/>
            <person name="Morgan M."/>
            <person name="Nazareth L.V."/>
            <person name="Nguyen N."/>
            <person name="Okwuonu G."/>
            <person name="Parker D."/>
            <person name="Richards S."/>
            <person name="Ruiz S.J."/>
            <person name="Santibanez J."/>
            <person name="Savard J."/>
            <person name="Scherer S.E."/>
            <person name="Schneider B."/>
            <person name="Sodergren E."/>
            <person name="Tautz D."/>
            <person name="Vattahil S."/>
            <person name="Villasana D."/>
            <person name="White C.S."/>
            <person name="Wright R."/>
            <person name="Park Y."/>
            <person name="Beeman R.W."/>
            <person name="Lord J."/>
            <person name="Oppert B."/>
            <person name="Lorenzen M."/>
            <person name="Brown S."/>
            <person name="Wang L."/>
            <person name="Savard J."/>
            <person name="Tautz D."/>
            <person name="Richards S."/>
            <person name="Weinstock G."/>
            <person name="Gibbs R.A."/>
            <person name="Liu Y."/>
            <person name="Worley K."/>
            <person name="Weinstock G."/>
            <person name="Elsik C.G."/>
            <person name="Reese J.T."/>
            <person name="Elhaik E."/>
            <person name="Landan G."/>
            <person name="Graur D."/>
            <person name="Arensburger P."/>
            <person name="Atkinson P."/>
            <person name="Beeman R.W."/>
            <person name="Beidler J."/>
            <person name="Brown S.J."/>
            <person name="Demuth J.P."/>
            <person name="Drury D.W."/>
            <person name="Du Y.Z."/>
            <person name="Fujiwara H."/>
            <person name="Lorenzen M."/>
            <person name="Maselli V."/>
            <person name="Osanai M."/>
            <person name="Park Y."/>
            <person name="Robertson H.M."/>
            <person name="Tu Z."/>
            <person name="Wang J.J."/>
            <person name="Wang S."/>
            <person name="Richards S."/>
            <person name="Song H."/>
            <person name="Zhang L."/>
            <person name="Sodergren E."/>
            <person name="Werner D."/>
            <person name="Stanke M."/>
            <person name="Morgenstern B."/>
            <person name="Solovyev V."/>
            <person name="Kosarev P."/>
            <person name="Brown G."/>
            <person name="Chen H.C."/>
            <person name="Ermolaeva O."/>
            <person name="Hlavina W."/>
            <person name="Kapustin Y."/>
            <person name="Kiryutin B."/>
            <person name="Kitts P."/>
            <person name="Maglott D."/>
            <person name="Pruitt K."/>
            <person name="Sapojnikov V."/>
            <person name="Souvorov A."/>
            <person name="Mackey A.J."/>
            <person name="Waterhouse R.M."/>
            <person name="Wyder S."/>
            <person name="Zdobnov E.M."/>
            <person name="Zdobnov E.M."/>
            <person name="Wyder S."/>
            <person name="Kriventseva E.V."/>
            <person name="Kadowaki T."/>
            <person name="Bork P."/>
            <person name="Aranda M."/>
            <person name="Bao R."/>
            <person name="Beermann A."/>
            <person name="Berns N."/>
            <person name="Bolognesi R."/>
            <person name="Bonneton F."/>
            <person name="Bopp D."/>
            <person name="Brown S.J."/>
            <person name="Bucher G."/>
            <person name="Butts T."/>
            <person name="Chaumot A."/>
            <person name="Denell R.E."/>
            <person name="Ferrier D.E."/>
            <person name="Friedrich M."/>
            <person name="Gordon C.M."/>
            <person name="Jindra M."/>
            <person name="Klingler M."/>
            <person name="Lan Q."/>
            <person name="Lattorff H.M."/>
            <person name="Laudet V."/>
            <person name="von Levetsow C."/>
            <person name="Liu Z."/>
            <person name="Lutz R."/>
            <person name="Lynch J.A."/>
            <person name="da Fonseca R.N."/>
            <person name="Posnien N."/>
            <person name="Reuter R."/>
            <person name="Roth S."/>
            <person name="Savard J."/>
            <person name="Schinko J.B."/>
            <person name="Schmitt C."/>
            <person name="Schoppmeier M."/>
            <person name="Schroder R."/>
            <person name="Shippy T.D."/>
            <person name="Simonnet F."/>
            <person name="Marques-Souza H."/>
            <person name="Tautz D."/>
            <person name="Tomoyasu Y."/>
            <person name="Trauner J."/>
            <person name="Van der Zee M."/>
            <person name="Vervoort M."/>
            <person name="Wittkopp N."/>
            <person name="Wimmer E.A."/>
            <person name="Yang X."/>
            <person name="Jones A.K."/>
            <person name="Sattelle D.B."/>
            <person name="Ebert P.R."/>
            <person name="Nelson D."/>
            <person name="Scott J.G."/>
            <person name="Beeman R.W."/>
            <person name="Muthukrishnan S."/>
            <person name="Kramer K.J."/>
            <person name="Arakane Y."/>
            <person name="Beeman R.W."/>
            <person name="Zhu Q."/>
            <person name="Hogenkamp D."/>
            <person name="Dixit R."/>
            <person name="Oppert B."/>
            <person name="Jiang H."/>
            <person name="Zou Z."/>
            <person name="Marshall J."/>
            <person name="Elpidina E."/>
            <person name="Vinokurov K."/>
            <person name="Oppert C."/>
            <person name="Zou Z."/>
            <person name="Evans J."/>
            <person name="Lu Z."/>
            <person name="Zhao P."/>
            <person name="Sumathipala N."/>
            <person name="Altincicek B."/>
            <person name="Vilcinskas A."/>
            <person name="Williams M."/>
            <person name="Hultmark D."/>
            <person name="Hetru C."/>
            <person name="Jiang H."/>
            <person name="Grimmelikhuijzen C.J."/>
            <person name="Hauser F."/>
            <person name="Cazzamali G."/>
            <person name="Williamson M."/>
            <person name="Park Y."/>
            <person name="Li B."/>
            <person name="Tanaka Y."/>
            <person name="Predel R."/>
            <person name="Neupert S."/>
            <person name="Schachtner J."/>
            <person name="Verleyen P."/>
            <person name="Raible F."/>
            <person name="Bork P."/>
            <person name="Friedrich M."/>
            <person name="Walden K.K."/>
            <person name="Robertson H.M."/>
            <person name="Angeli S."/>
            <person name="Foret S."/>
            <person name="Bucher G."/>
            <person name="Schuetz S."/>
            <person name="Maleszka R."/>
            <person name="Wimmer E.A."/>
            <person name="Beeman R.W."/>
            <person name="Lorenzen M."/>
            <person name="Tomoyasu Y."/>
            <person name="Miller S.C."/>
            <person name="Grossmann D."/>
            <person name="Bucher G."/>
        </authorList>
    </citation>
    <scope>NUCLEOTIDE SEQUENCE [LARGE SCALE GENOMIC DNA]</scope>
    <source>
        <strain evidence="1 2">Georgia GA2</strain>
    </source>
</reference>